<reference evidence="5" key="1">
    <citation type="submission" date="2016-09" db="EMBL/GenBank/DDBJ databases">
        <title>Streptomyces puniciscabiei strain:TW1S1 Genome sequencing and assembly.</title>
        <authorList>
            <person name="Kim M.-K."/>
            <person name="Kim S.B."/>
        </authorList>
    </citation>
    <scope>NUCLEOTIDE SEQUENCE [LARGE SCALE GENOMIC DNA]</scope>
    <source>
        <strain evidence="5">TW1S1</strain>
    </source>
</reference>
<feature type="transmembrane region" description="Helical" evidence="2">
    <location>
        <begin position="172"/>
        <end position="190"/>
    </location>
</feature>
<dbReference type="PANTHER" id="PTHR12715">
    <property type="entry name" value="TRANSPORTER, DRUG/METABOLITE EXPORTER FAMILY"/>
    <property type="match status" value="1"/>
</dbReference>
<keyword evidence="2" id="KW-0812">Transmembrane</keyword>
<proteinExistence type="inferred from homology"/>
<dbReference type="InterPro" id="IPR052756">
    <property type="entry name" value="Alkyne_AA_exporter"/>
</dbReference>
<dbReference type="PANTHER" id="PTHR12715:SF4">
    <property type="entry name" value="EAMA DOMAIN-CONTAINING PROTEIN"/>
    <property type="match status" value="1"/>
</dbReference>
<comment type="similarity">
    <text evidence="1">Belongs to the EamA transporter family.</text>
</comment>
<evidence type="ECO:0000259" key="3">
    <source>
        <dbReference type="Pfam" id="PF00892"/>
    </source>
</evidence>
<dbReference type="Proteomes" id="UP000094960">
    <property type="component" value="Chromosome"/>
</dbReference>
<dbReference type="SUPFAM" id="SSF103481">
    <property type="entry name" value="Multidrug resistance efflux transporter EmrE"/>
    <property type="match status" value="2"/>
</dbReference>
<dbReference type="AlphaFoldDB" id="A0A1D7YP85"/>
<feature type="transmembrane region" description="Helical" evidence="2">
    <location>
        <begin position="234"/>
        <end position="253"/>
    </location>
</feature>
<keyword evidence="5" id="KW-1185">Reference proteome</keyword>
<organism evidence="4 5">
    <name type="scientific">Streptomyces fodineus</name>
    <dbReference type="NCBI Taxonomy" id="1904616"/>
    <lineage>
        <taxon>Bacteria</taxon>
        <taxon>Bacillati</taxon>
        <taxon>Actinomycetota</taxon>
        <taxon>Actinomycetes</taxon>
        <taxon>Kitasatosporales</taxon>
        <taxon>Streptomycetaceae</taxon>
        <taxon>Streptomyces</taxon>
    </lineage>
</organism>
<dbReference type="InterPro" id="IPR037185">
    <property type="entry name" value="EmrE-like"/>
</dbReference>
<feature type="transmembrane region" description="Helical" evidence="2">
    <location>
        <begin position="88"/>
        <end position="107"/>
    </location>
</feature>
<sequence>MGVALTLWSSAFVGIKAILHDFSPGPMALLRFAVASVSVIAIWVVTARRRLRLPALRDLPLLLLCALLLIVIYNLGVNYGESTVSPGTASFIVGQVPVFSTILAAFMLGERVAVVGWVGVGLGMAGTVAMLFADQAGLQINVGAFYVLAAAIAESLYFVLSKPLLGRYSSTEFNAFVTVLGTMMMLPYLGRLGHEVGAASAGSIAVVVYLGVFPAAIAYLLWNYAMTRLSVSTTTSALYALPVITIVVSLVLLHALPTALGLIGGVVSLIGAALVNSQRSR</sequence>
<dbReference type="EMBL" id="CP017248">
    <property type="protein sequence ID" value="AOR37405.1"/>
    <property type="molecule type" value="Genomic_DNA"/>
</dbReference>
<keyword evidence="2" id="KW-0472">Membrane</keyword>
<dbReference type="GO" id="GO:0016020">
    <property type="term" value="C:membrane"/>
    <property type="evidence" value="ECO:0007669"/>
    <property type="project" value="InterPro"/>
</dbReference>
<name>A0A1D7YP85_9ACTN</name>
<feature type="transmembrane region" description="Helical" evidence="2">
    <location>
        <begin position="259"/>
        <end position="276"/>
    </location>
</feature>
<evidence type="ECO:0000256" key="2">
    <source>
        <dbReference type="SAM" id="Phobius"/>
    </source>
</evidence>
<dbReference type="Pfam" id="PF00892">
    <property type="entry name" value="EamA"/>
    <property type="match status" value="2"/>
</dbReference>
<evidence type="ECO:0000313" key="4">
    <source>
        <dbReference type="EMBL" id="AOR37405.1"/>
    </source>
</evidence>
<feature type="transmembrane region" description="Helical" evidence="2">
    <location>
        <begin position="138"/>
        <end position="160"/>
    </location>
</feature>
<evidence type="ECO:0000313" key="5">
    <source>
        <dbReference type="Proteomes" id="UP000094960"/>
    </source>
</evidence>
<protein>
    <recommendedName>
        <fullName evidence="3">EamA domain-containing protein</fullName>
    </recommendedName>
</protein>
<evidence type="ECO:0000256" key="1">
    <source>
        <dbReference type="ARBA" id="ARBA00007362"/>
    </source>
</evidence>
<gene>
    <name evidence="4" type="ORF">BFF78_29735</name>
</gene>
<feature type="domain" description="EamA" evidence="3">
    <location>
        <begin position="4"/>
        <end position="131"/>
    </location>
</feature>
<keyword evidence="2" id="KW-1133">Transmembrane helix</keyword>
<dbReference type="KEGG" id="spun:BFF78_29735"/>
<feature type="domain" description="EamA" evidence="3">
    <location>
        <begin position="143"/>
        <end position="276"/>
    </location>
</feature>
<accession>A0A1D7YP85</accession>
<dbReference type="InterPro" id="IPR000620">
    <property type="entry name" value="EamA_dom"/>
</dbReference>
<feature type="transmembrane region" description="Helical" evidence="2">
    <location>
        <begin position="196"/>
        <end position="222"/>
    </location>
</feature>
<feature type="transmembrane region" description="Helical" evidence="2">
    <location>
        <begin position="27"/>
        <end position="47"/>
    </location>
</feature>
<feature type="transmembrane region" description="Helical" evidence="2">
    <location>
        <begin position="114"/>
        <end position="132"/>
    </location>
</feature>
<feature type="transmembrane region" description="Helical" evidence="2">
    <location>
        <begin position="59"/>
        <end position="76"/>
    </location>
</feature>